<feature type="chain" id="PRO_5022877320" evidence="1">
    <location>
        <begin position="26"/>
        <end position="250"/>
    </location>
</feature>
<dbReference type="AlphaFoldDB" id="A0A5C7G7F2"/>
<organism evidence="2 3">
    <name type="scientific">Massilia arenae</name>
    <dbReference type="NCBI Taxonomy" id="2603288"/>
    <lineage>
        <taxon>Bacteria</taxon>
        <taxon>Pseudomonadati</taxon>
        <taxon>Pseudomonadota</taxon>
        <taxon>Betaproteobacteria</taxon>
        <taxon>Burkholderiales</taxon>
        <taxon>Oxalobacteraceae</taxon>
        <taxon>Telluria group</taxon>
        <taxon>Massilia</taxon>
    </lineage>
</organism>
<name>A0A5C7G7F2_9BURK</name>
<evidence type="ECO:0000313" key="2">
    <source>
        <dbReference type="EMBL" id="TXG01941.1"/>
    </source>
</evidence>
<proteinExistence type="predicted"/>
<protein>
    <submittedName>
        <fullName evidence="2">DUF4852 domain-containing protein</fullName>
    </submittedName>
</protein>
<dbReference type="Proteomes" id="UP000321413">
    <property type="component" value="Unassembled WGS sequence"/>
</dbReference>
<dbReference type="EMBL" id="VPFD01000002">
    <property type="protein sequence ID" value="TXG01941.1"/>
    <property type="molecule type" value="Genomic_DNA"/>
</dbReference>
<keyword evidence="3" id="KW-1185">Reference proteome</keyword>
<accession>A0A5C7G7F2</accession>
<comment type="caution">
    <text evidence="2">The sequence shown here is derived from an EMBL/GenBank/DDBJ whole genome shotgun (WGS) entry which is preliminary data.</text>
</comment>
<sequence>MNRFASRIVRLAPPTILALCLAACGKSNDTAPAAPEAAAPGLADLKNPEVMAKVAASTLPKGDPATPVSAYRKIDSGHQVMFLYYALANMPVPYEDIAQAYSDDYSRTSDSFKRNDIIKALQPRIDQEIANAKAGRYVMLEQQDSSLLQRYNFEKKSFAIDEFASDDRYRYFNDNSKYTLTNTNNSQFTAFPVPDEASARKIEGYLSKYAQLRMQTYAFVQDVDPSNRRVKLQVMKVRLLDPSGELLTEL</sequence>
<evidence type="ECO:0000256" key="1">
    <source>
        <dbReference type="SAM" id="SignalP"/>
    </source>
</evidence>
<keyword evidence="1" id="KW-0732">Signal</keyword>
<feature type="signal peptide" evidence="1">
    <location>
        <begin position="1"/>
        <end position="25"/>
    </location>
</feature>
<gene>
    <name evidence="2" type="ORF">FVD38_01810</name>
</gene>
<evidence type="ECO:0000313" key="3">
    <source>
        <dbReference type="Proteomes" id="UP000321413"/>
    </source>
</evidence>
<reference evidence="2 3" key="1">
    <citation type="submission" date="2019-08" db="EMBL/GenBank/DDBJ databases">
        <title>Massilia golmudensis sp. nov., isolated from sand in the Qinghai-Tibetan Plateau.</title>
        <authorList>
            <person name="Zhang B."/>
        </authorList>
    </citation>
    <scope>NUCLEOTIDE SEQUENCE [LARGE SCALE GENOMIC DNA]</scope>
    <source>
        <strain evidence="2 3">GEM5</strain>
    </source>
</reference>
<dbReference type="RefSeq" id="WP_147933269.1">
    <property type="nucleotide sequence ID" value="NZ_VPFD01000002.1"/>
</dbReference>